<dbReference type="SUPFAM" id="SSF48498">
    <property type="entry name" value="Tetracyclin repressor-like, C-terminal domain"/>
    <property type="match status" value="1"/>
</dbReference>
<reference evidence="2 3" key="1">
    <citation type="submission" date="2020-05" db="EMBL/GenBank/DDBJ databases">
        <title>Actinomyces sp. zg-325.</title>
        <authorList>
            <person name="Yang C."/>
        </authorList>
    </citation>
    <scope>NUCLEOTIDE SEQUENCE [LARGE SCALE GENOMIC DNA]</scope>
    <source>
        <strain evidence="3">zg-325</strain>
    </source>
</reference>
<protein>
    <submittedName>
        <fullName evidence="2">TetR/AcrR family transcriptional regulator</fullName>
    </submittedName>
</protein>
<dbReference type="InterPro" id="IPR009057">
    <property type="entry name" value="Homeodomain-like_sf"/>
</dbReference>
<dbReference type="EMBL" id="CP053642">
    <property type="protein sequence ID" value="QKD79298.1"/>
    <property type="molecule type" value="Genomic_DNA"/>
</dbReference>
<dbReference type="AlphaFoldDB" id="A0A6M8AZH0"/>
<dbReference type="RefSeq" id="WP_159524530.1">
    <property type="nucleotide sequence ID" value="NZ_CP053642.1"/>
</dbReference>
<name>A0A6M8AZH0_9ACTO</name>
<organism evidence="2 3">
    <name type="scientific">Actinomyces marmotae</name>
    <dbReference type="NCBI Taxonomy" id="2737173"/>
    <lineage>
        <taxon>Bacteria</taxon>
        <taxon>Bacillati</taxon>
        <taxon>Actinomycetota</taxon>
        <taxon>Actinomycetes</taxon>
        <taxon>Actinomycetales</taxon>
        <taxon>Actinomycetaceae</taxon>
        <taxon>Actinomyces</taxon>
    </lineage>
</organism>
<dbReference type="Gene3D" id="1.10.357.10">
    <property type="entry name" value="Tetracycline Repressor, domain 2"/>
    <property type="match status" value="1"/>
</dbReference>
<dbReference type="Proteomes" id="UP000504752">
    <property type="component" value="Chromosome"/>
</dbReference>
<dbReference type="KEGG" id="amam:HPC72_02600"/>
<accession>A0A6M8AZH0</accession>
<sequence>MTTTRSPRSTRRQGRPTGPKPGFSRQDVVDAALEIGITDFTLTAVAERLGVAVSGLYRAITSREDLLRACLTELATRLRFSPDPVDWRRNAHHQVESLWALLEGCPGLDRLLITMPWAAECFASTIEAAHRAFVEGGLSQEDAALAVDIIADTTVATHVQVAALRADWLGREGPSGDGFRSLPPYHPDPSWLERGWLDRKIGLILDGFQPRVGAARPSS</sequence>
<evidence type="ECO:0000313" key="2">
    <source>
        <dbReference type="EMBL" id="QKD79298.1"/>
    </source>
</evidence>
<dbReference type="InterPro" id="IPR036271">
    <property type="entry name" value="Tet_transcr_reg_TetR-rel_C_sf"/>
</dbReference>
<evidence type="ECO:0000313" key="3">
    <source>
        <dbReference type="Proteomes" id="UP000504752"/>
    </source>
</evidence>
<dbReference type="SUPFAM" id="SSF46689">
    <property type="entry name" value="Homeodomain-like"/>
    <property type="match status" value="1"/>
</dbReference>
<keyword evidence="3" id="KW-1185">Reference proteome</keyword>
<evidence type="ECO:0000256" key="1">
    <source>
        <dbReference type="SAM" id="MobiDB-lite"/>
    </source>
</evidence>
<gene>
    <name evidence="2" type="ORF">HPC72_02600</name>
</gene>
<feature type="region of interest" description="Disordered" evidence="1">
    <location>
        <begin position="1"/>
        <end position="24"/>
    </location>
</feature>
<proteinExistence type="predicted"/>